<dbReference type="SMART" id="SM00382">
    <property type="entry name" value="AAA"/>
    <property type="match status" value="1"/>
</dbReference>
<evidence type="ECO:0000256" key="1">
    <source>
        <dbReference type="ARBA" id="ARBA00022741"/>
    </source>
</evidence>
<dbReference type="InterPro" id="IPR002078">
    <property type="entry name" value="Sigma_54_int"/>
</dbReference>
<reference evidence="8 9" key="1">
    <citation type="submission" date="2020-08" db="EMBL/GenBank/DDBJ databases">
        <title>Acidobacteriota in marine sediments use diverse sulfur dissimilation pathways.</title>
        <authorList>
            <person name="Wasmund K."/>
        </authorList>
    </citation>
    <scope>NUCLEOTIDE SEQUENCE [LARGE SCALE GENOMIC DNA]</scope>
    <source>
        <strain evidence="8">MAG AM4</strain>
    </source>
</reference>
<feature type="domain" description="Response regulatory" evidence="7">
    <location>
        <begin position="4"/>
        <end position="117"/>
    </location>
</feature>
<dbReference type="GO" id="GO:0006355">
    <property type="term" value="P:regulation of DNA-templated transcription"/>
    <property type="evidence" value="ECO:0007669"/>
    <property type="project" value="InterPro"/>
</dbReference>
<dbReference type="InterPro" id="IPR003593">
    <property type="entry name" value="AAA+_ATPase"/>
</dbReference>
<dbReference type="Gene3D" id="3.40.50.300">
    <property type="entry name" value="P-loop containing nucleotide triphosphate hydrolases"/>
    <property type="match status" value="1"/>
</dbReference>
<accession>A0A8J7C212</accession>
<dbReference type="PROSITE" id="PS00675">
    <property type="entry name" value="SIGMA54_INTERACT_1"/>
    <property type="match status" value="1"/>
</dbReference>
<evidence type="ECO:0000313" key="8">
    <source>
        <dbReference type="EMBL" id="MBD3866646.1"/>
    </source>
</evidence>
<feature type="domain" description="Sigma-54 factor interaction" evidence="6">
    <location>
        <begin position="142"/>
        <end position="371"/>
    </location>
</feature>
<evidence type="ECO:0000256" key="2">
    <source>
        <dbReference type="ARBA" id="ARBA00022840"/>
    </source>
</evidence>
<dbReference type="InterPro" id="IPR027417">
    <property type="entry name" value="P-loop_NTPase"/>
</dbReference>
<gene>
    <name evidence="8" type="ORF">IFK94_00835</name>
</gene>
<keyword evidence="3" id="KW-0805">Transcription regulation</keyword>
<proteinExistence type="predicted"/>
<dbReference type="PANTHER" id="PTHR32071">
    <property type="entry name" value="TRANSCRIPTIONAL REGULATORY PROTEIN"/>
    <property type="match status" value="1"/>
</dbReference>
<dbReference type="InterPro" id="IPR001789">
    <property type="entry name" value="Sig_transdc_resp-reg_receiver"/>
</dbReference>
<dbReference type="Proteomes" id="UP000648239">
    <property type="component" value="Unassembled WGS sequence"/>
</dbReference>
<keyword evidence="2" id="KW-0067">ATP-binding</keyword>
<comment type="caution">
    <text evidence="8">The sequence shown here is derived from an EMBL/GenBank/DDBJ whole genome shotgun (WGS) entry which is preliminary data.</text>
</comment>
<dbReference type="InterPro" id="IPR025662">
    <property type="entry name" value="Sigma_54_int_dom_ATP-bd_1"/>
</dbReference>
<dbReference type="Gene3D" id="1.10.8.60">
    <property type="match status" value="1"/>
</dbReference>
<dbReference type="SUPFAM" id="SSF46689">
    <property type="entry name" value="Homeodomain-like"/>
    <property type="match status" value="1"/>
</dbReference>
<keyword evidence="4" id="KW-0804">Transcription</keyword>
<evidence type="ECO:0000256" key="5">
    <source>
        <dbReference type="PROSITE-ProRule" id="PRU00169"/>
    </source>
</evidence>
<dbReference type="PANTHER" id="PTHR32071:SF113">
    <property type="entry name" value="ALGINATE BIOSYNTHESIS TRANSCRIPTIONAL REGULATORY PROTEIN ALGB"/>
    <property type="match status" value="1"/>
</dbReference>
<keyword evidence="1" id="KW-0547">Nucleotide-binding</keyword>
<dbReference type="Pfam" id="PF00158">
    <property type="entry name" value="Sigma54_activat"/>
    <property type="match status" value="1"/>
</dbReference>
<dbReference type="Gene3D" id="3.40.50.2300">
    <property type="match status" value="1"/>
</dbReference>
<dbReference type="PROSITE" id="PS50110">
    <property type="entry name" value="RESPONSE_REGULATORY"/>
    <property type="match status" value="1"/>
</dbReference>
<protein>
    <submittedName>
        <fullName evidence="8">Sigma-54-dependent Fis family transcriptional regulator</fullName>
    </submittedName>
</protein>
<dbReference type="EMBL" id="JACXWD010000001">
    <property type="protein sequence ID" value="MBD3866646.1"/>
    <property type="molecule type" value="Genomic_DNA"/>
</dbReference>
<feature type="modified residue" description="4-aspartylphosphate" evidence="5">
    <location>
        <position position="53"/>
    </location>
</feature>
<sequence length="465" mass="51414">MLDKILVVDDETSCRDSLRRLLEVWGYNVVSAGTGEKAMEMVHEHHPEAILTDLVMPGMSGIELVEKLRYEYPVPIIVMSGQGTIETAVEAIKLGATDFLEKPVEPGKLKILLEKMEETSELLAENRRLRGELRDRGAFGMLRGVSAPMKSVFLQIEKVAPSTLSVLIAGESGTGKELVARTLHDLSPRRRQEFVAVNCAAIPATLLESEIFGHERGAFTGATNRKIGCFEMAHRGTLFLDEIAEMDESLQAKLLRVLQEQKFRRLGGREVITADVRVVAATNRDPKKAIEEGRFREDLYYRLNVFNITVPPLRNRKEDIRMLATHFAEEYARKTGATVAGIDPAALVRMIHYPWPGNARELKNAVERATLLSAGATITLEHLPEDVIGDEPLDAPHLKLVEDTGLAPEEVKTGVTLPIGSSMEDAERSLITSTLEHTGGNKTQAAKILGVSLKTMHNKVKKYGL</sequence>
<dbReference type="InterPro" id="IPR002197">
    <property type="entry name" value="HTH_Fis"/>
</dbReference>
<dbReference type="SUPFAM" id="SSF52540">
    <property type="entry name" value="P-loop containing nucleoside triphosphate hydrolases"/>
    <property type="match status" value="1"/>
</dbReference>
<dbReference type="Pfam" id="PF00072">
    <property type="entry name" value="Response_reg"/>
    <property type="match status" value="1"/>
</dbReference>
<dbReference type="GO" id="GO:0043565">
    <property type="term" value="F:sequence-specific DNA binding"/>
    <property type="evidence" value="ECO:0007669"/>
    <property type="project" value="InterPro"/>
</dbReference>
<evidence type="ECO:0000256" key="3">
    <source>
        <dbReference type="ARBA" id="ARBA00023015"/>
    </source>
</evidence>
<dbReference type="GO" id="GO:0005524">
    <property type="term" value="F:ATP binding"/>
    <property type="evidence" value="ECO:0007669"/>
    <property type="project" value="UniProtKB-KW"/>
</dbReference>
<evidence type="ECO:0000259" key="6">
    <source>
        <dbReference type="PROSITE" id="PS50045"/>
    </source>
</evidence>
<dbReference type="SUPFAM" id="SSF52172">
    <property type="entry name" value="CheY-like"/>
    <property type="match status" value="1"/>
</dbReference>
<organism evidence="8 9">
    <name type="scientific">Candidatus Polarisedimenticola svalbardensis</name>
    <dbReference type="NCBI Taxonomy" id="2886004"/>
    <lineage>
        <taxon>Bacteria</taxon>
        <taxon>Pseudomonadati</taxon>
        <taxon>Acidobacteriota</taxon>
        <taxon>Candidatus Polarisedimenticolia</taxon>
        <taxon>Candidatus Polarisedimenticolales</taxon>
        <taxon>Candidatus Polarisedimenticolaceae</taxon>
        <taxon>Candidatus Polarisedimenticola</taxon>
    </lineage>
</organism>
<dbReference type="Pfam" id="PF25601">
    <property type="entry name" value="AAA_lid_14"/>
    <property type="match status" value="1"/>
</dbReference>
<dbReference type="InterPro" id="IPR058031">
    <property type="entry name" value="AAA_lid_NorR"/>
</dbReference>
<keyword evidence="5" id="KW-0597">Phosphoprotein</keyword>
<name>A0A8J7C212_9BACT</name>
<dbReference type="Pfam" id="PF02954">
    <property type="entry name" value="HTH_8"/>
    <property type="match status" value="1"/>
</dbReference>
<evidence type="ECO:0000313" key="9">
    <source>
        <dbReference type="Proteomes" id="UP000648239"/>
    </source>
</evidence>
<evidence type="ECO:0000256" key="4">
    <source>
        <dbReference type="ARBA" id="ARBA00023163"/>
    </source>
</evidence>
<evidence type="ECO:0000259" key="7">
    <source>
        <dbReference type="PROSITE" id="PS50110"/>
    </source>
</evidence>
<dbReference type="InterPro" id="IPR011006">
    <property type="entry name" value="CheY-like_superfamily"/>
</dbReference>
<dbReference type="CDD" id="cd00009">
    <property type="entry name" value="AAA"/>
    <property type="match status" value="1"/>
</dbReference>
<dbReference type="SMART" id="SM00448">
    <property type="entry name" value="REC"/>
    <property type="match status" value="1"/>
</dbReference>
<dbReference type="FunFam" id="3.40.50.300:FF:000006">
    <property type="entry name" value="DNA-binding transcriptional regulator NtrC"/>
    <property type="match status" value="1"/>
</dbReference>
<dbReference type="PROSITE" id="PS50045">
    <property type="entry name" value="SIGMA54_INTERACT_4"/>
    <property type="match status" value="1"/>
</dbReference>
<dbReference type="AlphaFoldDB" id="A0A8J7C212"/>
<dbReference type="PRINTS" id="PR01590">
    <property type="entry name" value="HTHFIS"/>
</dbReference>
<dbReference type="InterPro" id="IPR009057">
    <property type="entry name" value="Homeodomain-like_sf"/>
</dbReference>
<dbReference type="Gene3D" id="1.10.10.60">
    <property type="entry name" value="Homeodomain-like"/>
    <property type="match status" value="1"/>
</dbReference>
<dbReference type="GO" id="GO:0000160">
    <property type="term" value="P:phosphorelay signal transduction system"/>
    <property type="evidence" value="ECO:0007669"/>
    <property type="project" value="InterPro"/>
</dbReference>